<reference evidence="2 3" key="1">
    <citation type="submission" date="2018-05" db="EMBL/GenBank/DDBJ databases">
        <title>Genomic Encyclopedia of Type Strains, Phase IV (KMG-IV): sequencing the most valuable type-strain genomes for metagenomic binning, comparative biology and taxonomic classification.</title>
        <authorList>
            <person name="Goeker M."/>
        </authorList>
    </citation>
    <scope>NUCLEOTIDE SEQUENCE [LARGE SCALE GENOMIC DNA]</scope>
    <source>
        <strain evidence="2 3">DSM 25350</strain>
    </source>
</reference>
<evidence type="ECO:0000256" key="1">
    <source>
        <dbReference type="SAM" id="Phobius"/>
    </source>
</evidence>
<proteinExistence type="predicted"/>
<keyword evidence="1" id="KW-1133">Transmembrane helix</keyword>
<dbReference type="OrthoDB" id="10004692at2"/>
<keyword evidence="1" id="KW-0472">Membrane</keyword>
<organism evidence="2 3">
    <name type="scientific">Pleionea mediterranea</name>
    <dbReference type="NCBI Taxonomy" id="523701"/>
    <lineage>
        <taxon>Bacteria</taxon>
        <taxon>Pseudomonadati</taxon>
        <taxon>Pseudomonadota</taxon>
        <taxon>Gammaproteobacteria</taxon>
        <taxon>Oceanospirillales</taxon>
        <taxon>Pleioneaceae</taxon>
        <taxon>Pleionea</taxon>
    </lineage>
</organism>
<sequence length="82" mass="9284">MTCIIRARQRLSHYFNREILTINDLAVGFLTLGSLTALIFLFKTGQKALNDYDQQLKAGVKPPVFNTSELHGVNLNPTSERY</sequence>
<keyword evidence="3" id="KW-1185">Reference proteome</keyword>
<dbReference type="Proteomes" id="UP000245790">
    <property type="component" value="Unassembled WGS sequence"/>
</dbReference>
<feature type="transmembrane region" description="Helical" evidence="1">
    <location>
        <begin position="21"/>
        <end position="42"/>
    </location>
</feature>
<dbReference type="AlphaFoldDB" id="A0A316FD74"/>
<dbReference type="EMBL" id="QGGU01000014">
    <property type="protein sequence ID" value="PWK45416.1"/>
    <property type="molecule type" value="Genomic_DNA"/>
</dbReference>
<dbReference type="RefSeq" id="WP_146196172.1">
    <property type="nucleotide sequence ID" value="NZ_QGGU01000014.1"/>
</dbReference>
<keyword evidence="1" id="KW-0812">Transmembrane</keyword>
<gene>
    <name evidence="2" type="ORF">C8D97_11489</name>
</gene>
<accession>A0A316FD74</accession>
<protein>
    <submittedName>
        <fullName evidence="2">Uncharacterized protein</fullName>
    </submittedName>
</protein>
<name>A0A316FD74_9GAMM</name>
<comment type="caution">
    <text evidence="2">The sequence shown here is derived from an EMBL/GenBank/DDBJ whole genome shotgun (WGS) entry which is preliminary data.</text>
</comment>
<evidence type="ECO:0000313" key="3">
    <source>
        <dbReference type="Proteomes" id="UP000245790"/>
    </source>
</evidence>
<evidence type="ECO:0000313" key="2">
    <source>
        <dbReference type="EMBL" id="PWK45416.1"/>
    </source>
</evidence>